<evidence type="ECO:0000256" key="2">
    <source>
        <dbReference type="ARBA" id="ARBA00022771"/>
    </source>
</evidence>
<dbReference type="AlphaFoldDB" id="W1PSF6"/>
<dbReference type="InterPro" id="IPR045174">
    <property type="entry name" value="Dof"/>
</dbReference>
<keyword evidence="2 8" id="KW-0863">Zinc-finger</keyword>
<gene>
    <name evidence="11" type="ORF">AMTR_s00160p00053540</name>
</gene>
<dbReference type="GO" id="GO:0003677">
    <property type="term" value="F:DNA binding"/>
    <property type="evidence" value="ECO:0007669"/>
    <property type="project" value="UniProtKB-UniRule"/>
</dbReference>
<name>W1PSF6_AMBTC</name>
<feature type="domain" description="Dof-type" evidence="10">
    <location>
        <begin position="33"/>
        <end position="87"/>
    </location>
</feature>
<evidence type="ECO:0000256" key="8">
    <source>
        <dbReference type="PROSITE-ProRule" id="PRU00071"/>
    </source>
</evidence>
<keyword evidence="4 9" id="KW-0805">Transcription regulation</keyword>
<dbReference type="PANTHER" id="PTHR31992:SF141">
    <property type="entry name" value="DOF ZINC FINGER PROTEIN DOF1.4"/>
    <property type="match status" value="1"/>
</dbReference>
<dbReference type="GO" id="GO:0005634">
    <property type="term" value="C:nucleus"/>
    <property type="evidence" value="ECO:0007669"/>
    <property type="project" value="UniProtKB-SubCell"/>
</dbReference>
<accession>W1PSF6</accession>
<dbReference type="InterPro" id="IPR003851">
    <property type="entry name" value="Znf_Dof"/>
</dbReference>
<comment type="subcellular location">
    <subcellularLocation>
        <location evidence="8 9">Nucleus</location>
    </subcellularLocation>
</comment>
<evidence type="ECO:0000256" key="6">
    <source>
        <dbReference type="ARBA" id="ARBA00023163"/>
    </source>
</evidence>
<dbReference type="HOGENOM" id="CLU_1216227_0_0_1"/>
<evidence type="ECO:0000256" key="3">
    <source>
        <dbReference type="ARBA" id="ARBA00022833"/>
    </source>
</evidence>
<keyword evidence="7 8" id="KW-0539">Nucleus</keyword>
<dbReference type="Gramene" id="ERN10978">
    <property type="protein sequence ID" value="ERN10978"/>
    <property type="gene ID" value="AMTR_s00160p00053540"/>
</dbReference>
<dbReference type="PANTHER" id="PTHR31992">
    <property type="entry name" value="DOF ZINC FINGER PROTEIN DOF1.4-RELATED"/>
    <property type="match status" value="1"/>
</dbReference>
<evidence type="ECO:0000259" key="10">
    <source>
        <dbReference type="PROSITE" id="PS50884"/>
    </source>
</evidence>
<evidence type="ECO:0000313" key="12">
    <source>
        <dbReference type="Proteomes" id="UP000017836"/>
    </source>
</evidence>
<evidence type="ECO:0000256" key="4">
    <source>
        <dbReference type="ARBA" id="ARBA00023015"/>
    </source>
</evidence>
<keyword evidence="12" id="KW-1185">Reference proteome</keyword>
<comment type="function">
    <text evidence="9">Transcription factor that binds specifically to a 5'-AA[AG]G-3' consensus core sequence.</text>
</comment>
<keyword evidence="3 9" id="KW-0862">Zinc</keyword>
<evidence type="ECO:0000256" key="1">
    <source>
        <dbReference type="ARBA" id="ARBA00022723"/>
    </source>
</evidence>
<evidence type="ECO:0000256" key="9">
    <source>
        <dbReference type="RuleBase" id="RU369094"/>
    </source>
</evidence>
<dbReference type="GO" id="GO:0003700">
    <property type="term" value="F:DNA-binding transcription factor activity"/>
    <property type="evidence" value="ECO:0007669"/>
    <property type="project" value="UniProtKB-UniRule"/>
</dbReference>
<dbReference type="GO" id="GO:0008270">
    <property type="term" value="F:zinc ion binding"/>
    <property type="evidence" value="ECO:0007669"/>
    <property type="project" value="UniProtKB-KW"/>
</dbReference>
<dbReference type="PROSITE" id="PS50884">
    <property type="entry name" value="ZF_DOF_2"/>
    <property type="match status" value="1"/>
</dbReference>
<sequence length="228" mass="25286">MEQEIGDAAHLLRSSSLFLQDPEEKSSYKKVPLKCPRCDSFDTKFWYYNNYSILQPRHYCRTCCRSWTNGGTLRNVPVGSSSRKRNKPAEMTMNTTSAQLETILSQPAPTTYSIAPPAGFGSSFYSFEQGNGYDGTSDQGMLPQQFMGSESQSHAMNFVGQFGSGFAEQGLPQLGAGLDGMMQYEPTSGWRGERMPAWFDEGVIEKGPSPDSGSLTMPLPVTHYFTYP</sequence>
<protein>
    <recommendedName>
        <fullName evidence="9">Dof zinc finger protein</fullName>
    </recommendedName>
</protein>
<evidence type="ECO:0000256" key="5">
    <source>
        <dbReference type="ARBA" id="ARBA00023125"/>
    </source>
</evidence>
<dbReference type="EMBL" id="KI392724">
    <property type="protein sequence ID" value="ERN10978.1"/>
    <property type="molecule type" value="Genomic_DNA"/>
</dbReference>
<evidence type="ECO:0000256" key="7">
    <source>
        <dbReference type="ARBA" id="ARBA00023242"/>
    </source>
</evidence>
<keyword evidence="5 8" id="KW-0238">DNA-binding</keyword>
<reference evidence="12" key="1">
    <citation type="journal article" date="2013" name="Science">
        <title>The Amborella genome and the evolution of flowering plants.</title>
        <authorList>
            <consortium name="Amborella Genome Project"/>
        </authorList>
    </citation>
    <scope>NUCLEOTIDE SEQUENCE [LARGE SCALE GENOMIC DNA]</scope>
</reference>
<keyword evidence="6 9" id="KW-0804">Transcription</keyword>
<evidence type="ECO:0000313" key="11">
    <source>
        <dbReference type="EMBL" id="ERN10978.1"/>
    </source>
</evidence>
<dbReference type="Pfam" id="PF02701">
    <property type="entry name" value="Zn_ribbon_Dof"/>
    <property type="match status" value="1"/>
</dbReference>
<proteinExistence type="predicted"/>
<organism evidence="11 12">
    <name type="scientific">Amborella trichopoda</name>
    <dbReference type="NCBI Taxonomy" id="13333"/>
    <lineage>
        <taxon>Eukaryota</taxon>
        <taxon>Viridiplantae</taxon>
        <taxon>Streptophyta</taxon>
        <taxon>Embryophyta</taxon>
        <taxon>Tracheophyta</taxon>
        <taxon>Spermatophyta</taxon>
        <taxon>Magnoliopsida</taxon>
        <taxon>Amborellales</taxon>
        <taxon>Amborellaceae</taxon>
        <taxon>Amborella</taxon>
    </lineage>
</organism>
<keyword evidence="1 9" id="KW-0479">Metal-binding</keyword>
<dbReference type="Proteomes" id="UP000017836">
    <property type="component" value="Unassembled WGS sequence"/>
</dbReference>